<name>A0A6I9QS62_ELAGV</name>
<dbReference type="InterPro" id="IPR002885">
    <property type="entry name" value="PPR_rpt"/>
</dbReference>
<dbReference type="InterPro" id="IPR011990">
    <property type="entry name" value="TPR-like_helical_dom_sf"/>
</dbReference>
<evidence type="ECO:0000313" key="5">
    <source>
        <dbReference type="RefSeq" id="XP_010914411.1"/>
    </source>
</evidence>
<feature type="region of interest" description="Disordered" evidence="3">
    <location>
        <begin position="45"/>
        <end position="67"/>
    </location>
</feature>
<dbReference type="PROSITE" id="PS51375">
    <property type="entry name" value="PPR"/>
    <property type="match status" value="2"/>
</dbReference>
<dbReference type="NCBIfam" id="TIGR00756">
    <property type="entry name" value="PPR"/>
    <property type="match status" value="2"/>
</dbReference>
<reference evidence="5" key="1">
    <citation type="submission" date="2025-08" db="UniProtKB">
        <authorList>
            <consortium name="RefSeq"/>
        </authorList>
    </citation>
    <scope>IDENTIFICATION</scope>
</reference>
<dbReference type="InParanoid" id="A0A6I9QS62"/>
<organism evidence="4 5">
    <name type="scientific">Elaeis guineensis var. tenera</name>
    <name type="common">Oil palm</name>
    <dbReference type="NCBI Taxonomy" id="51953"/>
    <lineage>
        <taxon>Eukaryota</taxon>
        <taxon>Viridiplantae</taxon>
        <taxon>Streptophyta</taxon>
        <taxon>Embryophyta</taxon>
        <taxon>Tracheophyta</taxon>
        <taxon>Spermatophyta</taxon>
        <taxon>Magnoliopsida</taxon>
        <taxon>Liliopsida</taxon>
        <taxon>Arecaceae</taxon>
        <taxon>Arecoideae</taxon>
        <taxon>Cocoseae</taxon>
        <taxon>Elaeidinae</taxon>
        <taxon>Elaeis</taxon>
    </lineage>
</organism>
<feature type="repeat" description="PPR" evidence="2">
    <location>
        <begin position="228"/>
        <end position="262"/>
    </location>
</feature>
<dbReference type="RefSeq" id="XP_010914411.1">
    <property type="nucleotide sequence ID" value="XM_010916109.3"/>
</dbReference>
<protein>
    <submittedName>
        <fullName evidence="5">Pentatricopeptide repeat-containing protein At3g42630</fullName>
    </submittedName>
</protein>
<dbReference type="KEGG" id="egu:105039823"/>
<dbReference type="PANTHER" id="PTHR47493:SF1">
    <property type="entry name" value="OS08G0520200 PROTEIN"/>
    <property type="match status" value="1"/>
</dbReference>
<evidence type="ECO:0000256" key="2">
    <source>
        <dbReference type="PROSITE-ProRule" id="PRU00708"/>
    </source>
</evidence>
<dbReference type="Pfam" id="PF01535">
    <property type="entry name" value="PPR"/>
    <property type="match status" value="3"/>
</dbReference>
<dbReference type="GeneID" id="105039823"/>
<evidence type="ECO:0000256" key="3">
    <source>
        <dbReference type="SAM" id="MobiDB-lite"/>
    </source>
</evidence>
<keyword evidence="4" id="KW-1185">Reference proteome</keyword>
<proteinExistence type="predicted"/>
<dbReference type="OrthoDB" id="762539at2759"/>
<keyword evidence="1" id="KW-0677">Repeat</keyword>
<accession>A0A6I9QS62</accession>
<dbReference type="Proteomes" id="UP000504607">
    <property type="component" value="Chromosome 2"/>
</dbReference>
<dbReference type="FunCoup" id="A0A6I9QS62">
    <property type="interactions" value="2671"/>
</dbReference>
<gene>
    <name evidence="5" type="primary">LOC105039823</name>
</gene>
<dbReference type="PANTHER" id="PTHR47493">
    <property type="entry name" value="OS08G0520200 PROTEIN"/>
    <property type="match status" value="1"/>
</dbReference>
<dbReference type="Gene3D" id="1.25.40.10">
    <property type="entry name" value="Tetratricopeptide repeat domain"/>
    <property type="match status" value="2"/>
</dbReference>
<evidence type="ECO:0000313" key="4">
    <source>
        <dbReference type="Proteomes" id="UP000504607"/>
    </source>
</evidence>
<sequence length="492" mass="55418">MVAMATVVASPSCSSPSFSFTHSISSSRRSTFACCHRLPRSRKQCLRSGASSRGNGDEPEGVFHKRYPERGNDERAYLLPDGGGGKVVFESAGVQKKDKGLVYNLKEHQMVQNWRWNKKRIDDEGVAALIQALGQEKMPEVAPKLLIDLKSKGFVPGRATLSSLVLCYAKNGLFRQAKAMWSEIINSSFVPSIEVVSGLMDAYAMMGHFDEISTIVHETASRQDFDFSNEVYSLAVSCFGKSGQLELMEAMVKEMVLRGFKVDSMTGNAFVKYYSLFGSIEEMEAAYGRMKKSRILIEKEAIRAMASAYISERRFYKLGEFLRGVGLGRRNVGNLLWNLLLLSYAANFKMKSLQREFISMVGAGFSPDLTTFNIRALAYSRMCMFWDLHLSIEHMKHEGVIPDLVTYGCLVDAYLERRLGRNLSFALDKMNAESAPVMLTDPLVFEALGKGDFHSSSEALLESTRQRGWTYSNLVSIYLRKQYRSNQIFWNY</sequence>
<dbReference type="AlphaFoldDB" id="A0A6I9QS62"/>
<evidence type="ECO:0000256" key="1">
    <source>
        <dbReference type="ARBA" id="ARBA00022737"/>
    </source>
</evidence>
<feature type="repeat" description="PPR" evidence="2">
    <location>
        <begin position="157"/>
        <end position="191"/>
    </location>
</feature>